<evidence type="ECO:0000313" key="1">
    <source>
        <dbReference type="EMBL" id="WAR24125.1"/>
    </source>
</evidence>
<name>A0ABY7FPJ8_MYAAR</name>
<keyword evidence="2" id="KW-1185">Reference proteome</keyword>
<sequence>VLNLYHGSLTGECFPSPGLRHAAKYVAAPQERGYQKKGRQAWRIVFYRNLLRSCEGFGQYHQLLKELRRKDVAAFLNFLRVETAYSRSKVLKSTRQVASGSQTIQKQVAVFTCYRCAKLEARDQKKINQGRIHVV</sequence>
<gene>
    <name evidence="1" type="ORF">MAR_037794</name>
</gene>
<accession>A0ABY7FPJ8</accession>
<organism evidence="1 2">
    <name type="scientific">Mya arenaria</name>
    <name type="common">Soft-shell clam</name>
    <dbReference type="NCBI Taxonomy" id="6604"/>
    <lineage>
        <taxon>Eukaryota</taxon>
        <taxon>Metazoa</taxon>
        <taxon>Spiralia</taxon>
        <taxon>Lophotrochozoa</taxon>
        <taxon>Mollusca</taxon>
        <taxon>Bivalvia</taxon>
        <taxon>Autobranchia</taxon>
        <taxon>Heteroconchia</taxon>
        <taxon>Euheterodonta</taxon>
        <taxon>Imparidentia</taxon>
        <taxon>Neoheterodontei</taxon>
        <taxon>Myida</taxon>
        <taxon>Myoidea</taxon>
        <taxon>Myidae</taxon>
        <taxon>Mya</taxon>
    </lineage>
</organism>
<feature type="non-terminal residue" evidence="1">
    <location>
        <position position="135"/>
    </location>
</feature>
<protein>
    <submittedName>
        <fullName evidence="1">Uncharacterized protein</fullName>
    </submittedName>
</protein>
<proteinExistence type="predicted"/>
<dbReference type="EMBL" id="CP111024">
    <property type="protein sequence ID" value="WAR24125.1"/>
    <property type="molecule type" value="Genomic_DNA"/>
</dbReference>
<evidence type="ECO:0000313" key="2">
    <source>
        <dbReference type="Proteomes" id="UP001164746"/>
    </source>
</evidence>
<dbReference type="Proteomes" id="UP001164746">
    <property type="component" value="Chromosome 13"/>
</dbReference>
<reference evidence="1" key="1">
    <citation type="submission" date="2022-11" db="EMBL/GenBank/DDBJ databases">
        <title>Centuries of genome instability and evolution in soft-shell clam transmissible cancer (bioRxiv).</title>
        <authorList>
            <person name="Hart S.F.M."/>
            <person name="Yonemitsu M.A."/>
            <person name="Giersch R.M."/>
            <person name="Beal B.F."/>
            <person name="Arriagada G."/>
            <person name="Davis B.W."/>
            <person name="Ostrander E.A."/>
            <person name="Goff S.P."/>
            <person name="Metzger M.J."/>
        </authorList>
    </citation>
    <scope>NUCLEOTIDE SEQUENCE</scope>
    <source>
        <strain evidence="1">MELC-2E11</strain>
        <tissue evidence="1">Siphon/mantle</tissue>
    </source>
</reference>